<evidence type="ECO:0000313" key="3">
    <source>
        <dbReference type="Proteomes" id="UP000022272"/>
    </source>
</evidence>
<evidence type="ECO:0000313" key="2">
    <source>
        <dbReference type="EMBL" id="EXZ46418.1"/>
    </source>
</evidence>
<dbReference type="PATRIC" id="fig|1339280.3.peg.344"/>
<accession>A0A015YQ94</accession>
<feature type="chain" id="PRO_5001482799" description="Fimbrillin family protein" evidence="1">
    <location>
        <begin position="18"/>
        <end position="415"/>
    </location>
</feature>
<name>A0A015YQ94_BACFG</name>
<protein>
    <recommendedName>
        <fullName evidence="4">Fimbrillin family protein</fullName>
    </recommendedName>
</protein>
<feature type="signal peptide" evidence="1">
    <location>
        <begin position="1"/>
        <end position="17"/>
    </location>
</feature>
<dbReference type="AlphaFoldDB" id="A0A015YQ94"/>
<gene>
    <name evidence="2" type="ORF">M076_0357</name>
</gene>
<evidence type="ECO:0008006" key="4">
    <source>
        <dbReference type="Google" id="ProtNLM"/>
    </source>
</evidence>
<dbReference type="PROSITE" id="PS51257">
    <property type="entry name" value="PROKAR_LIPOPROTEIN"/>
    <property type="match status" value="1"/>
</dbReference>
<sequence>MTKKTILLALLASALFACDDKETTEDIPLTGINNVTLNVGQSAFPRGVNGQKGTSEYAVLGSGKLYFLNSSYTSIFQRQLTPAEVTTLANTSSTATSGKGITISGVPSSAQYLYFMANIKTDVGQVFPAVEGTTSADARLRLDRLQGNAQNVPMSGLSSAFTQSSGNNYTTSVEISPIVARVELGQVTCQDVTVGSPISTDITGYKLSGVFINNVNQYVLLNGTPYLNAPVNIVNQAGWATDYATYFTGNVNFPHFSGGSPTAPSDWTANAFVDYCAPLASGLSFYPDVTNGATIVPPVTTPKPAWAYQVCPSTVPASGQTTPVGDIPHIILKLTEVQYVNNPLGATTLYVVVSKYKDSTTNDNILEFKRGNVYRINNLVFNQTQATSKPYDSNISVTCSVTVKPWVINTINPVW</sequence>
<dbReference type="RefSeq" id="WP_230586185.1">
    <property type="nucleotide sequence ID" value="NZ_JGDM01000008.1"/>
</dbReference>
<reference evidence="2 3" key="1">
    <citation type="submission" date="2014-02" db="EMBL/GenBank/DDBJ databases">
        <authorList>
            <person name="Sears C."/>
            <person name="Carroll K."/>
            <person name="Sack B.R."/>
            <person name="Qadri F."/>
            <person name="Myers L.L."/>
            <person name="Chung G.-T."/>
            <person name="Escheverria P."/>
            <person name="Fraser C.M."/>
            <person name="Sadzewicz L."/>
            <person name="Shefchek K.A."/>
            <person name="Tallon L."/>
            <person name="Das S.P."/>
            <person name="Daugherty S."/>
            <person name="Mongodin E.F."/>
        </authorList>
    </citation>
    <scope>NUCLEOTIDE SEQUENCE [LARGE SCALE GENOMIC DNA]</scope>
    <source>
        <strain evidence="2 3">2-F-2 #4</strain>
    </source>
</reference>
<comment type="caution">
    <text evidence="2">The sequence shown here is derived from an EMBL/GenBank/DDBJ whole genome shotgun (WGS) entry which is preliminary data.</text>
</comment>
<keyword evidence="1" id="KW-0732">Signal</keyword>
<dbReference type="Proteomes" id="UP000022272">
    <property type="component" value="Unassembled WGS sequence"/>
</dbReference>
<evidence type="ECO:0000256" key="1">
    <source>
        <dbReference type="SAM" id="SignalP"/>
    </source>
</evidence>
<dbReference type="EMBL" id="JGDM01000008">
    <property type="protein sequence ID" value="EXZ46418.1"/>
    <property type="molecule type" value="Genomic_DNA"/>
</dbReference>
<organism evidence="2 3">
    <name type="scientific">Bacteroides fragilis str. 2-F-2 #4</name>
    <dbReference type="NCBI Taxonomy" id="1339280"/>
    <lineage>
        <taxon>Bacteria</taxon>
        <taxon>Pseudomonadati</taxon>
        <taxon>Bacteroidota</taxon>
        <taxon>Bacteroidia</taxon>
        <taxon>Bacteroidales</taxon>
        <taxon>Bacteroidaceae</taxon>
        <taxon>Bacteroides</taxon>
    </lineage>
</organism>
<proteinExistence type="predicted"/>